<feature type="transmembrane region" description="Helical" evidence="2">
    <location>
        <begin position="90"/>
        <end position="110"/>
    </location>
</feature>
<proteinExistence type="predicted"/>
<organism evidence="3 4">
    <name type="scientific">Pseudonocardia dioxanivorans (strain ATCC 55486 / DSM 44775 / JCM 13855 / CB1190)</name>
    <dbReference type="NCBI Taxonomy" id="675635"/>
    <lineage>
        <taxon>Bacteria</taxon>
        <taxon>Bacillati</taxon>
        <taxon>Actinomycetota</taxon>
        <taxon>Actinomycetes</taxon>
        <taxon>Pseudonocardiales</taxon>
        <taxon>Pseudonocardiaceae</taxon>
        <taxon>Pseudonocardia</taxon>
    </lineage>
</organism>
<keyword evidence="2" id="KW-0472">Membrane</keyword>
<keyword evidence="4" id="KW-1185">Reference proteome</keyword>
<feature type="transmembrane region" description="Helical" evidence="2">
    <location>
        <begin position="116"/>
        <end position="136"/>
    </location>
</feature>
<evidence type="ECO:0000313" key="3">
    <source>
        <dbReference type="EMBL" id="AEA26964.1"/>
    </source>
</evidence>
<dbReference type="EMBL" id="CP002593">
    <property type="protein sequence ID" value="AEA26964.1"/>
    <property type="molecule type" value="Genomic_DNA"/>
</dbReference>
<keyword evidence="2" id="KW-1133">Transmembrane helix</keyword>
<dbReference type="HOGENOM" id="CLU_070268_0_0_11"/>
<sequence>MTSSPLGRQHDVAGTDSARHLAPPHRARGIKVPELTLVFWIIKILTTGMGETASDWLARTIDPVIAVLGALLALSGLLAAQLRATRYRPWLYWATVAMVSVFGTMAADVLHVVIGIPYVASTIGFAVAVAAVLLLWHRVEGTLDIHSIVTVRRECFYWTTVCATFALGTAAGDLTATGFGLGYLASGILFAVVFAVPVIAHRWWGLGAVPAFWVAYVLTRPLGASFADWIAVPPARGGLDLGTGAISLVLLVAIATAVAVHARQNRLARRG</sequence>
<evidence type="ECO:0008006" key="5">
    <source>
        <dbReference type="Google" id="ProtNLM"/>
    </source>
</evidence>
<dbReference type="KEGG" id="pdx:Psed_4818"/>
<evidence type="ECO:0000256" key="1">
    <source>
        <dbReference type="SAM" id="MobiDB-lite"/>
    </source>
</evidence>
<feature type="transmembrane region" description="Helical" evidence="2">
    <location>
        <begin position="180"/>
        <end position="200"/>
    </location>
</feature>
<evidence type="ECO:0000313" key="4">
    <source>
        <dbReference type="Proteomes" id="UP000007809"/>
    </source>
</evidence>
<dbReference type="InterPro" id="IPR007136">
    <property type="entry name" value="DUF347"/>
</dbReference>
<evidence type="ECO:0000256" key="2">
    <source>
        <dbReference type="SAM" id="Phobius"/>
    </source>
</evidence>
<reference evidence="3 4" key="1">
    <citation type="journal article" date="2011" name="J. Bacteriol.">
        <title>Genome sequence of the 1,4-dioxane-degrading Pseudonocardia dioxanivorans strain CB1190.</title>
        <authorList>
            <person name="Sales C.M."/>
            <person name="Mahendra S."/>
            <person name="Grostern A."/>
            <person name="Parales R.E."/>
            <person name="Goodwin L.A."/>
            <person name="Woyke T."/>
            <person name="Nolan M."/>
            <person name="Lapidus A."/>
            <person name="Chertkov O."/>
            <person name="Ovchinnikova G."/>
            <person name="Sczyrba A."/>
            <person name="Alvarez-Cohen L."/>
        </authorList>
    </citation>
    <scope>NUCLEOTIDE SEQUENCE [LARGE SCALE GENOMIC DNA]</scope>
    <source>
        <strain evidence="4">ATCC 55486 / DSM 44775 / JCM 13855 / CB1190</strain>
    </source>
</reference>
<feature type="compositionally biased region" description="Basic and acidic residues" evidence="1">
    <location>
        <begin position="8"/>
        <end position="19"/>
    </location>
</feature>
<dbReference type="OrthoDB" id="9794709at2"/>
<dbReference type="Pfam" id="PF03988">
    <property type="entry name" value="DUF347"/>
    <property type="match status" value="4"/>
</dbReference>
<accession>F4CJT9</accession>
<feature type="transmembrane region" description="Helical" evidence="2">
    <location>
        <begin position="244"/>
        <end position="262"/>
    </location>
</feature>
<dbReference type="STRING" id="675635.Psed_4818"/>
<dbReference type="eggNOG" id="COG4705">
    <property type="taxonomic scope" value="Bacteria"/>
</dbReference>
<dbReference type="AlphaFoldDB" id="F4CJT9"/>
<feature type="transmembrane region" description="Helical" evidence="2">
    <location>
        <begin position="212"/>
        <end position="232"/>
    </location>
</feature>
<keyword evidence="2" id="KW-0812">Transmembrane</keyword>
<gene>
    <name evidence="3" type="ordered locus">Psed_4818</name>
</gene>
<feature type="transmembrane region" description="Helical" evidence="2">
    <location>
        <begin position="56"/>
        <end position="78"/>
    </location>
</feature>
<feature type="region of interest" description="Disordered" evidence="1">
    <location>
        <begin position="1"/>
        <end position="21"/>
    </location>
</feature>
<dbReference type="RefSeq" id="WP_013676876.1">
    <property type="nucleotide sequence ID" value="NC_015312.1"/>
</dbReference>
<protein>
    <recommendedName>
        <fullName evidence="5">Membrane-anchored protein</fullName>
    </recommendedName>
</protein>
<dbReference type="Proteomes" id="UP000007809">
    <property type="component" value="Chromosome"/>
</dbReference>
<feature type="transmembrane region" description="Helical" evidence="2">
    <location>
        <begin position="156"/>
        <end position="174"/>
    </location>
</feature>
<name>F4CJT9_PSEUX</name>